<proteinExistence type="predicted"/>
<dbReference type="Pfam" id="PF04237">
    <property type="entry name" value="YjbR"/>
    <property type="match status" value="1"/>
</dbReference>
<dbReference type="Gene3D" id="3.90.1150.30">
    <property type="match status" value="1"/>
</dbReference>
<evidence type="ECO:0000313" key="3">
    <source>
        <dbReference type="Proteomes" id="UP000243706"/>
    </source>
</evidence>
<name>A0A240C6Q9_9STAP</name>
<keyword evidence="4" id="KW-1185">Reference proteome</keyword>
<dbReference type="PANTHER" id="PTHR35145:SF1">
    <property type="entry name" value="CYTOPLASMIC PROTEIN"/>
    <property type="match status" value="1"/>
</dbReference>
<dbReference type="OrthoDB" id="9789813at2"/>
<organism evidence="2 3">
    <name type="scientific">Staphylococcus muscae</name>
    <dbReference type="NCBI Taxonomy" id="1294"/>
    <lineage>
        <taxon>Bacteria</taxon>
        <taxon>Bacillati</taxon>
        <taxon>Bacillota</taxon>
        <taxon>Bacilli</taxon>
        <taxon>Bacillales</taxon>
        <taxon>Staphylococcaceae</taxon>
        <taxon>Staphylococcus</taxon>
    </lineage>
</organism>
<reference evidence="2 3" key="2">
    <citation type="submission" date="2017-06" db="EMBL/GenBank/DDBJ databases">
        <authorList>
            <consortium name="Pathogen Informatics"/>
        </authorList>
    </citation>
    <scope>NUCLEOTIDE SEQUENCE [LARGE SCALE GENOMIC DNA]</scope>
    <source>
        <strain evidence="2 3">NCTC13833</strain>
    </source>
</reference>
<gene>
    <name evidence="1" type="ORF">GCM10007183_07920</name>
    <name evidence="2" type="ORF">SAMEA4412661_01722</name>
</gene>
<dbReference type="EMBL" id="LT906464">
    <property type="protein sequence ID" value="SNW03610.1"/>
    <property type="molecule type" value="Genomic_DNA"/>
</dbReference>
<dbReference type="SUPFAM" id="SSF142906">
    <property type="entry name" value="YjbR-like"/>
    <property type="match status" value="1"/>
</dbReference>
<dbReference type="InterPro" id="IPR058532">
    <property type="entry name" value="YjbR/MT2646/Rv2570-like"/>
</dbReference>
<dbReference type="Proteomes" id="UP000243706">
    <property type="component" value="Chromosome 1"/>
</dbReference>
<evidence type="ECO:0000313" key="1">
    <source>
        <dbReference type="EMBL" id="GGA86172.1"/>
    </source>
</evidence>
<dbReference type="InterPro" id="IPR038056">
    <property type="entry name" value="YjbR-like_sf"/>
</dbReference>
<dbReference type="InterPro" id="IPR007351">
    <property type="entry name" value="YjbR"/>
</dbReference>
<dbReference type="KEGG" id="smus:C7J88_05275"/>
<dbReference type="Proteomes" id="UP000652995">
    <property type="component" value="Unassembled WGS sequence"/>
</dbReference>
<sequence length="118" mass="13826">MLTRKTVLSYVQQQHDVSPDYPWEKYPNYVALRHKKNGKWFALMMDITADKLGIDSNKVIDVVNVKVEKEFMGVLRQKQGVYEAYHMNKANWVTLHLEELSLLDELTEFIDASYDLTS</sequence>
<dbReference type="AlphaFoldDB" id="A0A240C6Q9"/>
<dbReference type="RefSeq" id="WP_095117592.1">
    <property type="nucleotide sequence ID" value="NZ_BMCB01000004.1"/>
</dbReference>
<dbReference type="PANTHER" id="PTHR35145">
    <property type="entry name" value="CYTOPLASMIC PROTEIN-RELATED"/>
    <property type="match status" value="1"/>
</dbReference>
<protein>
    <submittedName>
        <fullName evidence="2">Uncharacterized protein conserved in bacteria</fullName>
    </submittedName>
</protein>
<reference evidence="1" key="1">
    <citation type="journal article" date="2014" name="Int. J. Syst. Evol. Microbiol.">
        <title>Complete genome of a new Firmicutes species belonging to the dominant human colonic microbiota ('Ruminococcus bicirculans') reveals two chromosomes and a selective capacity to utilize plant glucans.</title>
        <authorList>
            <consortium name="NISC Comparative Sequencing Program"/>
            <person name="Wegmann U."/>
            <person name="Louis P."/>
            <person name="Goesmann A."/>
            <person name="Henrissat B."/>
            <person name="Duncan S.H."/>
            <person name="Flint H.J."/>
        </authorList>
    </citation>
    <scope>NUCLEOTIDE SEQUENCE</scope>
    <source>
        <strain evidence="1">CCM 4175</strain>
    </source>
</reference>
<reference evidence="1" key="4">
    <citation type="submission" date="2024-05" db="EMBL/GenBank/DDBJ databases">
        <authorList>
            <person name="Sun Q."/>
            <person name="Sedlacek I."/>
        </authorList>
    </citation>
    <scope>NUCLEOTIDE SEQUENCE</scope>
    <source>
        <strain evidence="1">CCM 4175</strain>
    </source>
</reference>
<evidence type="ECO:0000313" key="4">
    <source>
        <dbReference type="Proteomes" id="UP000652995"/>
    </source>
</evidence>
<evidence type="ECO:0000313" key="2">
    <source>
        <dbReference type="EMBL" id="SNW03610.1"/>
    </source>
</evidence>
<dbReference type="EMBL" id="BMCB01000004">
    <property type="protein sequence ID" value="GGA86172.1"/>
    <property type="molecule type" value="Genomic_DNA"/>
</dbReference>
<accession>A0A240C6Q9</accession>
<reference evidence="4" key="3">
    <citation type="journal article" date="2019" name="Int. J. Syst. Evol. Microbiol.">
        <title>The Global Catalogue of Microorganisms (GCM) 10K type strain sequencing project: providing services to taxonomists for standard genome sequencing and annotation.</title>
        <authorList>
            <consortium name="The Broad Institute Genomics Platform"/>
            <consortium name="The Broad Institute Genome Sequencing Center for Infectious Disease"/>
            <person name="Wu L."/>
            <person name="Ma J."/>
        </authorList>
    </citation>
    <scope>NUCLEOTIDE SEQUENCE [LARGE SCALE GENOMIC DNA]</scope>
    <source>
        <strain evidence="4">CCM 4175</strain>
    </source>
</reference>